<organism evidence="1 2">
    <name type="scientific">Prorocentrum cordatum</name>
    <dbReference type="NCBI Taxonomy" id="2364126"/>
    <lineage>
        <taxon>Eukaryota</taxon>
        <taxon>Sar</taxon>
        <taxon>Alveolata</taxon>
        <taxon>Dinophyceae</taxon>
        <taxon>Prorocentrales</taxon>
        <taxon>Prorocentraceae</taxon>
        <taxon>Prorocentrum</taxon>
    </lineage>
</organism>
<keyword evidence="2" id="KW-1185">Reference proteome</keyword>
<comment type="caution">
    <text evidence="1">The sequence shown here is derived from an EMBL/GenBank/DDBJ whole genome shotgun (WGS) entry which is preliminary data.</text>
</comment>
<evidence type="ECO:0000313" key="2">
    <source>
        <dbReference type="Proteomes" id="UP001189429"/>
    </source>
</evidence>
<protein>
    <submittedName>
        <fullName evidence="1">Uncharacterized protein</fullName>
    </submittedName>
</protein>
<dbReference type="Proteomes" id="UP001189429">
    <property type="component" value="Unassembled WGS sequence"/>
</dbReference>
<proteinExistence type="predicted"/>
<gene>
    <name evidence="1" type="ORF">PCOR1329_LOCUS46921</name>
</gene>
<dbReference type="EMBL" id="CAUYUJ010015646">
    <property type="protein sequence ID" value="CAK0856543.1"/>
    <property type="molecule type" value="Genomic_DNA"/>
</dbReference>
<evidence type="ECO:0000313" key="1">
    <source>
        <dbReference type="EMBL" id="CAK0856543.1"/>
    </source>
</evidence>
<accession>A0ABN9UF10</accession>
<sequence>MDFAPGELALLLRATEDYALLHPTGGPAIARLACALAEVLANAEKRAAERLRRSPRARPARGSCAGRCGLQEMRAAALLPAGALEALLRAQRAQLAGEASVPLDERRTSAGRYFRRLIDLLT</sequence>
<reference evidence="1" key="1">
    <citation type="submission" date="2023-10" db="EMBL/GenBank/DDBJ databases">
        <authorList>
            <person name="Chen Y."/>
            <person name="Shah S."/>
            <person name="Dougan E. K."/>
            <person name="Thang M."/>
            <person name="Chan C."/>
        </authorList>
    </citation>
    <scope>NUCLEOTIDE SEQUENCE [LARGE SCALE GENOMIC DNA]</scope>
</reference>
<name>A0ABN9UF10_9DINO</name>